<feature type="compositionally biased region" description="Basic and acidic residues" evidence="1">
    <location>
        <begin position="16"/>
        <end position="27"/>
    </location>
</feature>
<sequence length="65" mass="7449">MGRRRIGVSRGGGQSDRADERGKDRLARQRRAMHRWSPMVETSPKAGWATRSPGWPMRAMRRTAN</sequence>
<dbReference type="Proteomes" id="UP000004535">
    <property type="component" value="Unassembled WGS sequence"/>
</dbReference>
<organism evidence="2 3">
    <name type="scientific">Burkholderia multivorans CGD2</name>
    <dbReference type="NCBI Taxonomy" id="513052"/>
    <lineage>
        <taxon>Bacteria</taxon>
        <taxon>Pseudomonadati</taxon>
        <taxon>Pseudomonadota</taxon>
        <taxon>Betaproteobacteria</taxon>
        <taxon>Burkholderiales</taxon>
        <taxon>Burkholderiaceae</taxon>
        <taxon>Burkholderia</taxon>
        <taxon>Burkholderia cepacia complex</taxon>
    </lineage>
</organism>
<dbReference type="AlphaFoldDB" id="B9BUM0"/>
<evidence type="ECO:0000256" key="1">
    <source>
        <dbReference type="SAM" id="MobiDB-lite"/>
    </source>
</evidence>
<reference evidence="2 3" key="1">
    <citation type="journal article" date="2012" name="J. Bacteriol.">
        <title>Draft Genome Sequence Determination for Cystic Fibrosis and Chronic Granulomatous Disease Burkholderia multivorans Isolates.</title>
        <authorList>
            <person name="Varga J.J."/>
            <person name="Losada L."/>
            <person name="Zelazny A.M."/>
            <person name="Brinkac L."/>
            <person name="Harkins D."/>
            <person name="Radune D."/>
            <person name="Hostetler J."/>
            <person name="Sampaio E.P."/>
            <person name="Ronning C.M."/>
            <person name="Nierman W.C."/>
            <person name="Greenberg D.E."/>
            <person name="Holland S.M."/>
            <person name="Goldberg J.B."/>
        </authorList>
    </citation>
    <scope>NUCLEOTIDE SEQUENCE [LARGE SCALE GENOMIC DNA]</scope>
    <source>
        <strain evidence="2 3">CGD2</strain>
    </source>
</reference>
<dbReference type="EMBL" id="ACFC01000009">
    <property type="protein sequence ID" value="EEE05517.1"/>
    <property type="molecule type" value="Genomic_DNA"/>
</dbReference>
<protein>
    <submittedName>
        <fullName evidence="2">Uncharacterized protein</fullName>
    </submittedName>
</protein>
<evidence type="ECO:0000313" key="2">
    <source>
        <dbReference type="EMBL" id="EEE05517.1"/>
    </source>
</evidence>
<proteinExistence type="predicted"/>
<comment type="caution">
    <text evidence="2">The sequence shown here is derived from an EMBL/GenBank/DDBJ whole genome shotgun (WGS) entry which is preliminary data.</text>
</comment>
<feature type="region of interest" description="Disordered" evidence="1">
    <location>
        <begin position="1"/>
        <end position="65"/>
    </location>
</feature>
<gene>
    <name evidence="2" type="ORF">BURMUCGD2_3760</name>
</gene>
<name>B9BUM0_9BURK</name>
<accession>B9BUM0</accession>
<evidence type="ECO:0000313" key="3">
    <source>
        <dbReference type="Proteomes" id="UP000004535"/>
    </source>
</evidence>